<sequence>QRLREWILLEEGKGALKFGKIRRKYEYNHAKAVTKMKAEEIRCSAHSPGISEATK</sequence>
<dbReference type="AlphaFoldDB" id="A0A9N9K394"/>
<feature type="non-terminal residue" evidence="1">
    <location>
        <position position="1"/>
    </location>
</feature>
<protein>
    <submittedName>
        <fullName evidence="1">16124_t:CDS:1</fullName>
    </submittedName>
</protein>
<dbReference type="Proteomes" id="UP000789396">
    <property type="component" value="Unassembled WGS sequence"/>
</dbReference>
<comment type="caution">
    <text evidence="1">The sequence shown here is derived from an EMBL/GenBank/DDBJ whole genome shotgun (WGS) entry which is preliminary data.</text>
</comment>
<organism evidence="1 2">
    <name type="scientific">Racocetra fulgida</name>
    <dbReference type="NCBI Taxonomy" id="60492"/>
    <lineage>
        <taxon>Eukaryota</taxon>
        <taxon>Fungi</taxon>
        <taxon>Fungi incertae sedis</taxon>
        <taxon>Mucoromycota</taxon>
        <taxon>Glomeromycotina</taxon>
        <taxon>Glomeromycetes</taxon>
        <taxon>Diversisporales</taxon>
        <taxon>Gigasporaceae</taxon>
        <taxon>Racocetra</taxon>
    </lineage>
</organism>
<accession>A0A9N9K394</accession>
<reference evidence="1" key="1">
    <citation type="submission" date="2021-06" db="EMBL/GenBank/DDBJ databases">
        <authorList>
            <person name="Kallberg Y."/>
            <person name="Tangrot J."/>
            <person name="Rosling A."/>
        </authorList>
    </citation>
    <scope>NUCLEOTIDE SEQUENCE</scope>
    <source>
        <strain evidence="1">IN212</strain>
    </source>
</reference>
<proteinExistence type="predicted"/>
<evidence type="ECO:0000313" key="2">
    <source>
        <dbReference type="Proteomes" id="UP000789396"/>
    </source>
</evidence>
<dbReference type="EMBL" id="CAJVPZ010080999">
    <property type="protein sequence ID" value="CAG8808172.1"/>
    <property type="molecule type" value="Genomic_DNA"/>
</dbReference>
<name>A0A9N9K394_9GLOM</name>
<keyword evidence="2" id="KW-1185">Reference proteome</keyword>
<gene>
    <name evidence="1" type="ORF">RFULGI_LOCUS18453</name>
</gene>
<feature type="non-terminal residue" evidence="1">
    <location>
        <position position="55"/>
    </location>
</feature>
<evidence type="ECO:0000313" key="1">
    <source>
        <dbReference type="EMBL" id="CAG8808172.1"/>
    </source>
</evidence>